<dbReference type="InterPro" id="IPR014720">
    <property type="entry name" value="dsRBD_dom"/>
</dbReference>
<feature type="domain" description="DRBM" evidence="3">
    <location>
        <begin position="224"/>
        <end position="300"/>
    </location>
</feature>
<dbReference type="PROSITE" id="PS50137">
    <property type="entry name" value="DS_RBD"/>
    <property type="match status" value="3"/>
</dbReference>
<dbReference type="Gene3D" id="3.30.160.20">
    <property type="match status" value="3"/>
</dbReference>
<reference evidence="4" key="2">
    <citation type="submission" date="2025-08" db="UniProtKB">
        <authorList>
            <consortium name="Ensembl"/>
        </authorList>
    </citation>
    <scope>IDENTIFICATION</scope>
</reference>
<accession>H2Z307</accession>
<dbReference type="GeneTree" id="ENSGT00940000155924"/>
<name>H2Z307_CIOSA</name>
<dbReference type="CDD" id="cd19855">
    <property type="entry name" value="DSRM_DHX9_rpt2"/>
    <property type="match status" value="2"/>
</dbReference>
<keyword evidence="1" id="KW-0694">RNA-binding</keyword>
<keyword evidence="5" id="KW-1185">Reference proteome</keyword>
<feature type="region of interest" description="Disordered" evidence="2">
    <location>
        <begin position="46"/>
        <end position="82"/>
    </location>
</feature>
<feature type="domain" description="DRBM" evidence="3">
    <location>
        <begin position="1"/>
        <end position="39"/>
    </location>
</feature>
<dbReference type="STRING" id="51511.ENSCSAVP00000011969"/>
<dbReference type="AlphaFoldDB" id="H2Z307"/>
<dbReference type="HOGENOM" id="CLU_760654_0_0_1"/>
<dbReference type="InterPro" id="IPR044446">
    <property type="entry name" value="DHX9_DSRM_2"/>
</dbReference>
<evidence type="ECO:0000256" key="2">
    <source>
        <dbReference type="SAM" id="MobiDB-lite"/>
    </source>
</evidence>
<evidence type="ECO:0000259" key="3">
    <source>
        <dbReference type="PROSITE" id="PS50137"/>
    </source>
</evidence>
<dbReference type="Ensembl" id="ENSCSAVT00000012108.1">
    <property type="protein sequence ID" value="ENSCSAVP00000011969.1"/>
    <property type="gene ID" value="ENSCSAVG00000007036.1"/>
</dbReference>
<dbReference type="FunFam" id="3.30.160.20:FF:000028">
    <property type="entry name" value="ATP-dependent RNA helicase A"/>
    <property type="match status" value="2"/>
</dbReference>
<dbReference type="SMART" id="SM00358">
    <property type="entry name" value="DSRM"/>
    <property type="match status" value="2"/>
</dbReference>
<protein>
    <recommendedName>
        <fullName evidence="3">DRBM domain-containing protein</fullName>
    </recommendedName>
</protein>
<dbReference type="GO" id="GO:0003725">
    <property type="term" value="F:double-stranded RNA binding"/>
    <property type="evidence" value="ECO:0007669"/>
    <property type="project" value="InterPro"/>
</dbReference>
<evidence type="ECO:0000256" key="1">
    <source>
        <dbReference type="PROSITE-ProRule" id="PRU00266"/>
    </source>
</evidence>
<reference evidence="5" key="1">
    <citation type="submission" date="2003-08" db="EMBL/GenBank/DDBJ databases">
        <authorList>
            <person name="Birren B."/>
            <person name="Nusbaum C."/>
            <person name="Abebe A."/>
            <person name="Abouelleil A."/>
            <person name="Adekoya E."/>
            <person name="Ait-zahra M."/>
            <person name="Allen N."/>
            <person name="Allen T."/>
            <person name="An P."/>
            <person name="Anderson M."/>
            <person name="Anderson S."/>
            <person name="Arachchi H."/>
            <person name="Armbruster J."/>
            <person name="Bachantsang P."/>
            <person name="Baldwin J."/>
            <person name="Barry A."/>
            <person name="Bayul T."/>
            <person name="Blitshsteyn B."/>
            <person name="Bloom T."/>
            <person name="Blye J."/>
            <person name="Boguslavskiy L."/>
            <person name="Borowsky M."/>
            <person name="Boukhgalter B."/>
            <person name="Brunache A."/>
            <person name="Butler J."/>
            <person name="Calixte N."/>
            <person name="Calvo S."/>
            <person name="Camarata J."/>
            <person name="Campo K."/>
            <person name="Chang J."/>
            <person name="Cheshatsang Y."/>
            <person name="Citroen M."/>
            <person name="Collymore A."/>
            <person name="Considine T."/>
            <person name="Cook A."/>
            <person name="Cooke P."/>
            <person name="Corum B."/>
            <person name="Cuomo C."/>
            <person name="David R."/>
            <person name="Dawoe T."/>
            <person name="Degray S."/>
            <person name="Dodge S."/>
            <person name="Dooley K."/>
            <person name="Dorje P."/>
            <person name="Dorjee K."/>
            <person name="Dorris L."/>
            <person name="Duffey N."/>
            <person name="Dupes A."/>
            <person name="Elkins T."/>
            <person name="Engels R."/>
            <person name="Erickson J."/>
            <person name="Farina A."/>
            <person name="Faro S."/>
            <person name="Ferreira P."/>
            <person name="Fischer H."/>
            <person name="Fitzgerald M."/>
            <person name="Foley K."/>
            <person name="Gage D."/>
            <person name="Galagan J."/>
            <person name="Gearin G."/>
            <person name="Gnerre S."/>
            <person name="Gnirke A."/>
            <person name="Goyette A."/>
            <person name="Graham J."/>
            <person name="Grandbois E."/>
            <person name="Gyaltsen K."/>
            <person name="Hafez N."/>
            <person name="Hagopian D."/>
            <person name="Hagos B."/>
            <person name="Hall J."/>
            <person name="Hatcher B."/>
            <person name="Heller A."/>
            <person name="Higgins H."/>
            <person name="Honan T."/>
            <person name="Horn A."/>
            <person name="Houde N."/>
            <person name="Hughes L."/>
            <person name="Hulme W."/>
            <person name="Husby E."/>
            <person name="Iliev I."/>
            <person name="Jaffe D."/>
            <person name="Jones C."/>
            <person name="Kamal M."/>
            <person name="Kamat A."/>
            <person name="Kamvysselis M."/>
            <person name="Karlsson E."/>
            <person name="Kells C."/>
            <person name="Kieu A."/>
            <person name="Kisner P."/>
            <person name="Kodira C."/>
            <person name="Kulbokas E."/>
            <person name="Labutti K."/>
            <person name="Lama D."/>
            <person name="Landers T."/>
            <person name="Leger J."/>
            <person name="Levine S."/>
            <person name="Lewis D."/>
            <person name="Lewis T."/>
            <person name="Lindblad-toh K."/>
            <person name="Liu X."/>
            <person name="Lokyitsang T."/>
            <person name="Lokyitsang Y."/>
            <person name="Lucien O."/>
            <person name="Lui A."/>
            <person name="Ma L.J."/>
            <person name="Mabbitt R."/>
            <person name="Macdonald J."/>
            <person name="Maclean C."/>
            <person name="Major J."/>
            <person name="Manning J."/>
            <person name="Marabella R."/>
            <person name="Maru K."/>
            <person name="Matthews C."/>
            <person name="Mauceli E."/>
            <person name="Mccarthy M."/>
            <person name="Mcdonough S."/>
            <person name="Mcghee T."/>
            <person name="Meldrim J."/>
            <person name="Meneus L."/>
            <person name="Mesirov J."/>
            <person name="Mihalev A."/>
            <person name="Mihova T."/>
            <person name="Mikkelsen T."/>
            <person name="Mlenga V."/>
            <person name="Moru K."/>
            <person name="Mozes J."/>
            <person name="Mulrain L."/>
            <person name="Munson G."/>
            <person name="Naylor J."/>
            <person name="Newes C."/>
            <person name="Nguyen C."/>
            <person name="Nguyen N."/>
            <person name="Nguyen T."/>
            <person name="Nicol R."/>
            <person name="Nielsen C."/>
            <person name="Nizzari M."/>
            <person name="Norbu C."/>
            <person name="Norbu N."/>
            <person name="O'donnell P."/>
            <person name="Okoawo O."/>
            <person name="O'leary S."/>
            <person name="Omotosho B."/>
            <person name="O'neill K."/>
            <person name="Osman S."/>
            <person name="Parker S."/>
            <person name="Perrin D."/>
            <person name="Phunkhang P."/>
            <person name="Piqani B."/>
            <person name="Purcell S."/>
            <person name="Rachupka T."/>
            <person name="Ramasamy U."/>
            <person name="Rameau R."/>
            <person name="Ray V."/>
            <person name="Raymond C."/>
            <person name="Retta R."/>
            <person name="Richardson S."/>
            <person name="Rise C."/>
            <person name="Rodriguez J."/>
            <person name="Rogers J."/>
            <person name="Rogov P."/>
            <person name="Rutman M."/>
            <person name="Schupbach R."/>
            <person name="Seaman C."/>
            <person name="Settipalli S."/>
            <person name="Sharpe T."/>
            <person name="Sheridan J."/>
            <person name="Sherpa N."/>
            <person name="Shi J."/>
            <person name="Smirnov S."/>
            <person name="Smith C."/>
            <person name="Sougnez C."/>
            <person name="Spencer B."/>
            <person name="Stalker J."/>
            <person name="Stange-thomann N."/>
            <person name="Stavropoulos S."/>
            <person name="Stetson K."/>
            <person name="Stone C."/>
            <person name="Stone S."/>
            <person name="Stubbs M."/>
            <person name="Talamas J."/>
            <person name="Tchuinga P."/>
            <person name="Tenzing P."/>
            <person name="Tesfaye S."/>
            <person name="Theodore J."/>
            <person name="Thoulutsang Y."/>
            <person name="Topham K."/>
            <person name="Towey S."/>
            <person name="Tsamla T."/>
            <person name="Tsomo N."/>
            <person name="Vallee D."/>
            <person name="Vassiliev H."/>
            <person name="Venkataraman V."/>
            <person name="Vinson J."/>
            <person name="Vo A."/>
            <person name="Wade C."/>
            <person name="Wang S."/>
            <person name="Wangchuk T."/>
            <person name="Wangdi T."/>
            <person name="Whittaker C."/>
            <person name="Wilkinson J."/>
            <person name="Wu Y."/>
            <person name="Wyman D."/>
            <person name="Yadav S."/>
            <person name="Yang S."/>
            <person name="Yang X."/>
            <person name="Yeager S."/>
            <person name="Yee E."/>
            <person name="Young G."/>
            <person name="Zainoun J."/>
            <person name="Zembeck L."/>
            <person name="Zimmer A."/>
            <person name="Zody M."/>
            <person name="Lander E."/>
        </authorList>
    </citation>
    <scope>NUCLEOTIDE SEQUENCE [LARGE SCALE GENOMIC DNA]</scope>
</reference>
<sequence length="364" mass="40947">MFTCTLIITGLDYVAEARAASKKDAQSKAAWNFCEHLVKTGYMTASELPPRPYESGPKDSSGVSTEAIGSLPPETPEDVERHGGWNLANCRQRLNQFCQREHYGPDFRHEIHGPEHSRIFVCELSLYVSAVRKEFYANERGSNKKQATAVCSLSMVRQLYKQGLIEKFGEPFKHVTRGALLNAKLIEMDELDMMIDGNANAGLKRKAEAEPENVDENGNWTTEHSRQRLNQFCQVNNMPCDVIYSEEGQTGSKSYTASLTLKVKPEGSTEEQDVAAEAVGQSKKAAAQGCALKIISQLYKLKLVEANAWAEALPNKKIARISQCLHRTFYECWCFDKHTEYLGWKRCPNQSGWLRKPKQSPCIN</sequence>
<organism evidence="4 5">
    <name type="scientific">Ciona savignyi</name>
    <name type="common">Pacific transparent sea squirt</name>
    <dbReference type="NCBI Taxonomy" id="51511"/>
    <lineage>
        <taxon>Eukaryota</taxon>
        <taxon>Metazoa</taxon>
        <taxon>Chordata</taxon>
        <taxon>Tunicata</taxon>
        <taxon>Ascidiacea</taxon>
        <taxon>Phlebobranchia</taxon>
        <taxon>Cionidae</taxon>
        <taxon>Ciona</taxon>
    </lineage>
</organism>
<dbReference type="Proteomes" id="UP000007875">
    <property type="component" value="Unassembled WGS sequence"/>
</dbReference>
<reference evidence="4" key="3">
    <citation type="submission" date="2025-09" db="UniProtKB">
        <authorList>
            <consortium name="Ensembl"/>
        </authorList>
    </citation>
    <scope>IDENTIFICATION</scope>
</reference>
<dbReference type="SUPFAM" id="SSF54768">
    <property type="entry name" value="dsRNA-binding domain-like"/>
    <property type="match status" value="3"/>
</dbReference>
<dbReference type="Pfam" id="PF00035">
    <property type="entry name" value="dsrm"/>
    <property type="match status" value="2"/>
</dbReference>
<feature type="domain" description="DRBM" evidence="3">
    <location>
        <begin position="89"/>
        <end position="161"/>
    </location>
</feature>
<dbReference type="eggNOG" id="KOG0921">
    <property type="taxonomic scope" value="Eukaryota"/>
</dbReference>
<evidence type="ECO:0000313" key="5">
    <source>
        <dbReference type="Proteomes" id="UP000007875"/>
    </source>
</evidence>
<dbReference type="InParanoid" id="H2Z307"/>
<evidence type="ECO:0000313" key="4">
    <source>
        <dbReference type="Ensembl" id="ENSCSAVP00000011969.1"/>
    </source>
</evidence>
<proteinExistence type="predicted"/>